<gene>
    <name evidence="2" type="ORF">GCM10010430_02160</name>
</gene>
<evidence type="ECO:0000313" key="2">
    <source>
        <dbReference type="EMBL" id="GAA2226605.1"/>
    </source>
</evidence>
<protein>
    <recommendedName>
        <fullName evidence="1">TniQ domain-containing protein</fullName>
    </recommendedName>
</protein>
<accession>A0ABN3DBQ6</accession>
<organism evidence="2 3">
    <name type="scientific">Kitasatospora cystarginea</name>
    <dbReference type="NCBI Taxonomy" id="58350"/>
    <lineage>
        <taxon>Bacteria</taxon>
        <taxon>Bacillati</taxon>
        <taxon>Actinomycetota</taxon>
        <taxon>Actinomycetes</taxon>
        <taxon>Kitasatosporales</taxon>
        <taxon>Streptomycetaceae</taxon>
        <taxon>Kitasatospora</taxon>
    </lineage>
</organism>
<evidence type="ECO:0000313" key="3">
    <source>
        <dbReference type="Proteomes" id="UP001500305"/>
    </source>
</evidence>
<feature type="domain" description="TniQ" evidence="1">
    <location>
        <begin position="9"/>
        <end position="135"/>
    </location>
</feature>
<reference evidence="2 3" key="1">
    <citation type="journal article" date="2019" name="Int. J. Syst. Evol. Microbiol.">
        <title>The Global Catalogue of Microorganisms (GCM) 10K type strain sequencing project: providing services to taxonomists for standard genome sequencing and annotation.</title>
        <authorList>
            <consortium name="The Broad Institute Genomics Platform"/>
            <consortium name="The Broad Institute Genome Sequencing Center for Infectious Disease"/>
            <person name="Wu L."/>
            <person name="Ma J."/>
        </authorList>
    </citation>
    <scope>NUCLEOTIDE SEQUENCE [LARGE SCALE GENOMIC DNA]</scope>
    <source>
        <strain evidence="2 3">JCM 7356</strain>
    </source>
</reference>
<evidence type="ECO:0000259" key="1">
    <source>
        <dbReference type="Pfam" id="PF06527"/>
    </source>
</evidence>
<name>A0ABN3DBQ6_9ACTN</name>
<dbReference type="EMBL" id="BAAATR010000001">
    <property type="protein sequence ID" value="GAA2226605.1"/>
    <property type="molecule type" value="Genomic_DNA"/>
</dbReference>
<dbReference type="InterPro" id="IPR009492">
    <property type="entry name" value="TniQ"/>
</dbReference>
<dbReference type="Proteomes" id="UP001500305">
    <property type="component" value="Unassembled WGS sequence"/>
</dbReference>
<proteinExistence type="predicted"/>
<sequence>MTMPARRLPRALPPFHDETVDSYVTRLAPANALTASELVAYLGVRPRKKTPRTDFLTPLSVVTGLPADTLRLALPEFMTDHVSDEPGHIGRPLALDKPRTLKRPACRRCVRAAGIDEAVTCWTTHDRNVCRRHRLWIGGGCNQPEDQIDISMLPSTVSADRHHRNLITRHGRRWVSDAFPDARDIFLGLIRDQYADPFGLVAAALEQLRGQDNRPVEVETALMVLFHPQIVTLTGLLACPTWEQRAMQSGDIDWLIREITMRDVLIGYVPHDKTDPLIDWVTKRFATHKFVARHGWHLYKILFPEETVQPLPAPGARVHRRTSPIRFGYVY</sequence>
<keyword evidence="3" id="KW-1185">Reference proteome</keyword>
<comment type="caution">
    <text evidence="2">The sequence shown here is derived from an EMBL/GenBank/DDBJ whole genome shotgun (WGS) entry which is preliminary data.</text>
</comment>
<dbReference type="Pfam" id="PF06527">
    <property type="entry name" value="TniQ"/>
    <property type="match status" value="1"/>
</dbReference>